<reference evidence="4" key="1">
    <citation type="journal article" date="2021" name="Environ. Microbiol.">
        <title>New insights into the diversity and evolution of the archaeal mobilome from three complete genomes of Saccharolobus shibatae.</title>
        <authorList>
            <person name="Medvedeva S."/>
            <person name="Brandt D."/>
            <person name="Cvirkaite-Krupovic V."/>
            <person name="Liu Y."/>
            <person name="Severinov K."/>
            <person name="Ishino S."/>
            <person name="Ishino Y."/>
            <person name="Prangishvili D."/>
            <person name="Kalinowski J."/>
            <person name="Krupovic M."/>
        </authorList>
    </citation>
    <scope>NUCLEOTIDE SEQUENCE</scope>
    <source>
        <strain evidence="4">B12</strain>
    </source>
</reference>
<evidence type="ECO:0000256" key="3">
    <source>
        <dbReference type="ARBA" id="ARBA00022729"/>
    </source>
</evidence>
<dbReference type="KEGG" id="sshi:J5U23_01815"/>
<comment type="similarity">
    <text evidence="2">Belongs to the bacterial solute-binding protein SsuA/TauA family.</text>
</comment>
<protein>
    <recommendedName>
        <fullName evidence="6">4,5-dihydroxyphthalate decarboxylase</fullName>
    </recommendedName>
</protein>
<evidence type="ECO:0008006" key="6">
    <source>
        <dbReference type="Google" id="ProtNLM"/>
    </source>
</evidence>
<dbReference type="PANTHER" id="PTHR30024:SF47">
    <property type="entry name" value="TAURINE-BINDING PERIPLASMIC PROTEIN"/>
    <property type="match status" value="1"/>
</dbReference>
<comment type="subcellular location">
    <subcellularLocation>
        <location evidence="1">Periplasm</location>
    </subcellularLocation>
</comment>
<name>A0A8F5BPI4_SACSH</name>
<sequence length="335" mass="39512">MSNLTLTIACWGYDKVKPFLTGEVKIQGVDINLKKIWVQEIFRRMLGNKEFDASEMSFSAYINTLFTKDKPFIGIPVFLSRKFRLGYVFINRESSIRSPEDLKGKRVGIPEFRHTASVWIRGILEEKYGVPVESVTYVLGPMEREKSLNKYYIYVPQLDSTELYRNDIKIVRAPEGKVLSEMLAEKEIDALYHAQIPTTYYTTDKVKRLFDNYIEEDLKYFKEEGIFPIMHLLVIRRDIYEKNKWIAKALYDAFLKAKEIAYEELRVTGVNTYMHPWLEYEMEKITKLMGQDYWPYGVKANRKTIEKFIYYMYKQGLIPDKLGVEEIFAPETLDT</sequence>
<evidence type="ECO:0000256" key="2">
    <source>
        <dbReference type="ARBA" id="ARBA00010742"/>
    </source>
</evidence>
<dbReference type="GeneID" id="65563330"/>
<evidence type="ECO:0000313" key="5">
    <source>
        <dbReference type="Proteomes" id="UP000694018"/>
    </source>
</evidence>
<dbReference type="EMBL" id="CP077717">
    <property type="protein sequence ID" value="QXJ28946.1"/>
    <property type="molecule type" value="Genomic_DNA"/>
</dbReference>
<dbReference type="RefSeq" id="WP_218265923.1">
    <property type="nucleotide sequence ID" value="NZ_CP077717.1"/>
</dbReference>
<dbReference type="GO" id="GO:0042597">
    <property type="term" value="C:periplasmic space"/>
    <property type="evidence" value="ECO:0007669"/>
    <property type="project" value="UniProtKB-SubCell"/>
</dbReference>
<organism evidence="4 5">
    <name type="scientific">Saccharolobus shibatae (strain ATCC 51178 / DSM 5389 / JCM 8931 / NBRC 15437 / B12)</name>
    <name type="common">Sulfolobus shibatae</name>
    <dbReference type="NCBI Taxonomy" id="523848"/>
    <lineage>
        <taxon>Archaea</taxon>
        <taxon>Thermoproteota</taxon>
        <taxon>Thermoprotei</taxon>
        <taxon>Sulfolobales</taxon>
        <taxon>Sulfolobaceae</taxon>
        <taxon>Saccharolobus</taxon>
    </lineage>
</organism>
<evidence type="ECO:0000313" key="4">
    <source>
        <dbReference type="EMBL" id="QXJ28946.1"/>
    </source>
</evidence>
<evidence type="ECO:0000256" key="1">
    <source>
        <dbReference type="ARBA" id="ARBA00004418"/>
    </source>
</evidence>
<dbReference type="Proteomes" id="UP000694018">
    <property type="component" value="Chromosome"/>
</dbReference>
<dbReference type="OrthoDB" id="305927at2157"/>
<proteinExistence type="inferred from homology"/>
<dbReference type="AlphaFoldDB" id="A0A8F5BPI4"/>
<accession>A0A8F5BPI4</accession>
<gene>
    <name evidence="4" type="ORF">J5U23_01815</name>
</gene>
<keyword evidence="3" id="KW-0732">Signal</keyword>
<dbReference type="PANTHER" id="PTHR30024">
    <property type="entry name" value="ALIPHATIC SULFONATES-BINDING PROTEIN-RELATED"/>
    <property type="match status" value="1"/>
</dbReference>